<dbReference type="EMBL" id="LUTY01001327">
    <property type="protein sequence ID" value="OAD21875.1"/>
    <property type="molecule type" value="Genomic_DNA"/>
</dbReference>
<accession>A0A176S1I3</accession>
<keyword evidence="3" id="KW-1185">Reference proteome</keyword>
<dbReference type="Gene3D" id="1.10.287.1490">
    <property type="match status" value="1"/>
</dbReference>
<feature type="non-terminal residue" evidence="2">
    <location>
        <position position="115"/>
    </location>
</feature>
<evidence type="ECO:0000313" key="2">
    <source>
        <dbReference type="EMBL" id="OAD21875.1"/>
    </source>
</evidence>
<evidence type="ECO:0000256" key="1">
    <source>
        <dbReference type="SAM" id="Coils"/>
    </source>
</evidence>
<name>A0A176S1I3_9GAMM</name>
<dbReference type="Proteomes" id="UP000076962">
    <property type="component" value="Unassembled WGS sequence"/>
</dbReference>
<feature type="coiled-coil region" evidence="1">
    <location>
        <begin position="42"/>
        <end position="105"/>
    </location>
</feature>
<sequence length="115" mass="12770">MQKKLILIIIGMILIPPAFGVQDEYTQFECEATPEVCLSRVIAKLQDQISALEKATQAQQDKLQNKISALETQIQALKKENAALASQLENSLRTSKEKIKKLKSGAFQDRLKNGG</sequence>
<keyword evidence="1" id="KW-0175">Coiled coil</keyword>
<organism evidence="2 3">
    <name type="scientific">Candidatus Thiomargarita nelsonii</name>
    <dbReference type="NCBI Taxonomy" id="1003181"/>
    <lineage>
        <taxon>Bacteria</taxon>
        <taxon>Pseudomonadati</taxon>
        <taxon>Pseudomonadota</taxon>
        <taxon>Gammaproteobacteria</taxon>
        <taxon>Thiotrichales</taxon>
        <taxon>Thiotrichaceae</taxon>
        <taxon>Thiomargarita</taxon>
    </lineage>
</organism>
<reference evidence="2 3" key="1">
    <citation type="submission" date="2016-05" db="EMBL/GenBank/DDBJ databases">
        <title>Single-cell genome of chain-forming Candidatus Thiomargarita nelsonii and comparison to other large sulfur-oxidizing bacteria.</title>
        <authorList>
            <person name="Winkel M."/>
            <person name="Salman V."/>
            <person name="Woyke T."/>
            <person name="Schulz-Vogt H."/>
            <person name="Richter M."/>
            <person name="Flood B."/>
            <person name="Bailey J."/>
            <person name="Amann R."/>
            <person name="Mussmann M."/>
        </authorList>
    </citation>
    <scope>NUCLEOTIDE SEQUENCE [LARGE SCALE GENOMIC DNA]</scope>
    <source>
        <strain evidence="2 3">THI036</strain>
    </source>
</reference>
<dbReference type="AlphaFoldDB" id="A0A176S1I3"/>
<comment type="caution">
    <text evidence="2">The sequence shown here is derived from an EMBL/GenBank/DDBJ whole genome shotgun (WGS) entry which is preliminary data.</text>
</comment>
<gene>
    <name evidence="2" type="ORF">THIOM_002346</name>
</gene>
<evidence type="ECO:0000313" key="3">
    <source>
        <dbReference type="Proteomes" id="UP000076962"/>
    </source>
</evidence>
<proteinExistence type="predicted"/>
<protein>
    <submittedName>
        <fullName evidence="2">Secreted protein</fullName>
    </submittedName>
</protein>